<sequence length="65" mass="6888">MAGLGLNGVGAAVAIPLAMPWWGVVASQVVLGLGILVVVLVQSVMPQESGDRVRVIDALIRRRRR</sequence>
<evidence type="ECO:0000313" key="3">
    <source>
        <dbReference type="Proteomes" id="UP000475666"/>
    </source>
</evidence>
<keyword evidence="1" id="KW-0472">Membrane</keyword>
<protein>
    <submittedName>
        <fullName evidence="2">Uncharacterized protein</fullName>
    </submittedName>
</protein>
<feature type="transmembrane region" description="Helical" evidence="1">
    <location>
        <begin position="20"/>
        <end position="41"/>
    </location>
</feature>
<name>A0A6G3T6R7_9ACTN</name>
<accession>A0A6G3T6R7</accession>
<dbReference type="AlphaFoldDB" id="A0A6G3T6R7"/>
<keyword evidence="1" id="KW-1133">Transmembrane helix</keyword>
<organism evidence="2 3">
    <name type="scientific">Streptomyces rubrogriseus</name>
    <dbReference type="NCBI Taxonomy" id="194673"/>
    <lineage>
        <taxon>Bacteria</taxon>
        <taxon>Bacillati</taxon>
        <taxon>Actinomycetota</taxon>
        <taxon>Actinomycetes</taxon>
        <taxon>Kitasatosporales</taxon>
        <taxon>Streptomycetaceae</taxon>
        <taxon>Streptomyces</taxon>
        <taxon>Streptomyces violaceoruber group</taxon>
    </lineage>
</organism>
<gene>
    <name evidence="2" type="ORF">G3I66_03810</name>
</gene>
<dbReference type="Proteomes" id="UP000475666">
    <property type="component" value="Unassembled WGS sequence"/>
</dbReference>
<keyword evidence="1" id="KW-0812">Transmembrane</keyword>
<comment type="caution">
    <text evidence="2">The sequence shown here is derived from an EMBL/GenBank/DDBJ whole genome shotgun (WGS) entry which is preliminary data.</text>
</comment>
<proteinExistence type="predicted"/>
<evidence type="ECO:0000256" key="1">
    <source>
        <dbReference type="SAM" id="Phobius"/>
    </source>
</evidence>
<evidence type="ECO:0000313" key="2">
    <source>
        <dbReference type="EMBL" id="NEC32312.1"/>
    </source>
</evidence>
<reference evidence="2 3" key="1">
    <citation type="submission" date="2020-01" db="EMBL/GenBank/DDBJ databases">
        <title>Insect and environment-associated Actinomycetes.</title>
        <authorList>
            <person name="Currrie C."/>
            <person name="Chevrette M."/>
            <person name="Carlson C."/>
            <person name="Stubbendieck R."/>
            <person name="Wendt-Pienkowski E."/>
        </authorList>
    </citation>
    <scope>NUCLEOTIDE SEQUENCE [LARGE SCALE GENOMIC DNA]</scope>
    <source>
        <strain evidence="2 3">SID7739</strain>
    </source>
</reference>
<dbReference type="RefSeq" id="WP_164270891.1">
    <property type="nucleotide sequence ID" value="NZ_JAAGMQ010000103.1"/>
</dbReference>
<dbReference type="EMBL" id="JAAGMQ010000103">
    <property type="protein sequence ID" value="NEC32312.1"/>
    <property type="molecule type" value="Genomic_DNA"/>
</dbReference>